<dbReference type="InterPro" id="IPR035126">
    <property type="entry name" value="SCVP"/>
</dbReference>
<evidence type="ECO:0000313" key="3">
    <source>
        <dbReference type="EMBL" id="RCN51215.1"/>
    </source>
</evidence>
<accession>A0A368H7G8</accession>
<dbReference type="EMBL" id="JOJR01001230">
    <property type="protein sequence ID" value="RCN31738.1"/>
    <property type="molecule type" value="Genomic_DNA"/>
</dbReference>
<dbReference type="Pfam" id="PF17619">
    <property type="entry name" value="SCVP"/>
    <property type="match status" value="1"/>
</dbReference>
<organism evidence="3 4">
    <name type="scientific">Ancylostoma caninum</name>
    <name type="common">Dog hookworm</name>
    <dbReference type="NCBI Taxonomy" id="29170"/>
    <lineage>
        <taxon>Eukaryota</taxon>
        <taxon>Metazoa</taxon>
        <taxon>Ecdysozoa</taxon>
        <taxon>Nematoda</taxon>
        <taxon>Chromadorea</taxon>
        <taxon>Rhabditida</taxon>
        <taxon>Rhabditina</taxon>
        <taxon>Rhabditomorpha</taxon>
        <taxon>Strongyloidea</taxon>
        <taxon>Ancylostomatidae</taxon>
        <taxon>Ancylostomatinae</taxon>
        <taxon>Ancylostoma</taxon>
    </lineage>
</organism>
<reference evidence="3 4" key="1">
    <citation type="submission" date="2014-10" db="EMBL/GenBank/DDBJ databases">
        <title>Draft genome of the hookworm Ancylostoma caninum.</title>
        <authorList>
            <person name="Mitreva M."/>
        </authorList>
    </citation>
    <scope>NUCLEOTIDE SEQUENCE [LARGE SCALE GENOMIC DNA]</scope>
    <source>
        <strain evidence="3 4">Baltimore</strain>
    </source>
</reference>
<name>A0A368H7G8_ANCCA</name>
<evidence type="ECO:0000313" key="2">
    <source>
        <dbReference type="EMBL" id="RCN31738.1"/>
    </source>
</evidence>
<feature type="chain" id="PRO_5036331877" evidence="1">
    <location>
        <begin position="22"/>
        <end position="97"/>
    </location>
</feature>
<evidence type="ECO:0000256" key="1">
    <source>
        <dbReference type="SAM" id="SignalP"/>
    </source>
</evidence>
<gene>
    <name evidence="3" type="ORF">ANCCAN_02576</name>
    <name evidence="2" type="ORF">ANCCAN_22472</name>
</gene>
<keyword evidence="1" id="KW-0732">Signal</keyword>
<dbReference type="AlphaFoldDB" id="A0A368H7G8"/>
<sequence length="97" mass="10803">MLHCAVFLAVLATALLRKALQKYGITYDPSFFNISARSSFNTVAIDVYVRTGADCKTLPDFVKELMSGNFLVTGAGMRCGTDPKVIYVNNYRKKQKQ</sequence>
<feature type="signal peptide" evidence="1">
    <location>
        <begin position="1"/>
        <end position="21"/>
    </location>
</feature>
<dbReference type="Proteomes" id="UP000252519">
    <property type="component" value="Unassembled WGS sequence"/>
</dbReference>
<proteinExistence type="predicted"/>
<dbReference type="OrthoDB" id="5885365at2759"/>
<comment type="caution">
    <text evidence="3">The sequence shown here is derived from an EMBL/GenBank/DDBJ whole genome shotgun (WGS) entry which is preliminary data.</text>
</comment>
<keyword evidence="4" id="KW-1185">Reference proteome</keyword>
<dbReference type="EMBL" id="JOJR01000015">
    <property type="protein sequence ID" value="RCN51215.1"/>
    <property type="molecule type" value="Genomic_DNA"/>
</dbReference>
<evidence type="ECO:0000313" key="4">
    <source>
        <dbReference type="Proteomes" id="UP000252519"/>
    </source>
</evidence>
<protein>
    <submittedName>
        <fullName evidence="3">Uncharacterized protein</fullName>
    </submittedName>
</protein>